<reference evidence="2" key="1">
    <citation type="journal article" date="2022" name="bioRxiv">
        <title>Sequencing and chromosome-scale assembly of the giantPleurodeles waltlgenome.</title>
        <authorList>
            <person name="Brown T."/>
            <person name="Elewa A."/>
            <person name="Iarovenko S."/>
            <person name="Subramanian E."/>
            <person name="Araus A.J."/>
            <person name="Petzold A."/>
            <person name="Susuki M."/>
            <person name="Suzuki K.-i.T."/>
            <person name="Hayashi T."/>
            <person name="Toyoda A."/>
            <person name="Oliveira C."/>
            <person name="Osipova E."/>
            <person name="Leigh N.D."/>
            <person name="Simon A."/>
            <person name="Yun M.H."/>
        </authorList>
    </citation>
    <scope>NUCLEOTIDE SEQUENCE</scope>
    <source>
        <strain evidence="2">20211129_DDA</strain>
        <tissue evidence="2">Liver</tissue>
    </source>
</reference>
<name>A0AAV7S9P3_PLEWA</name>
<evidence type="ECO:0000256" key="1">
    <source>
        <dbReference type="SAM" id="MobiDB-lite"/>
    </source>
</evidence>
<accession>A0AAV7S9P3</accession>
<sequence length="121" mass="13605">MQQRLWPGTSRGIRSGSLVGFPLHMEHVLQEDVKAHHPVEINVKVDVATGWKARLDIERTWLRPSDLRDTEQALPATQQAHEHLKADGIRALPLKINGTQSRHKAEPLNADPAASRHLDHT</sequence>
<organism evidence="2 3">
    <name type="scientific">Pleurodeles waltl</name>
    <name type="common">Iberian ribbed newt</name>
    <dbReference type="NCBI Taxonomy" id="8319"/>
    <lineage>
        <taxon>Eukaryota</taxon>
        <taxon>Metazoa</taxon>
        <taxon>Chordata</taxon>
        <taxon>Craniata</taxon>
        <taxon>Vertebrata</taxon>
        <taxon>Euteleostomi</taxon>
        <taxon>Amphibia</taxon>
        <taxon>Batrachia</taxon>
        <taxon>Caudata</taxon>
        <taxon>Salamandroidea</taxon>
        <taxon>Salamandridae</taxon>
        <taxon>Pleurodelinae</taxon>
        <taxon>Pleurodeles</taxon>
    </lineage>
</organism>
<dbReference type="Proteomes" id="UP001066276">
    <property type="component" value="Chromosome 4_2"/>
</dbReference>
<proteinExistence type="predicted"/>
<protein>
    <submittedName>
        <fullName evidence="2">Uncharacterized protein</fullName>
    </submittedName>
</protein>
<evidence type="ECO:0000313" key="2">
    <source>
        <dbReference type="EMBL" id="KAJ1159958.1"/>
    </source>
</evidence>
<evidence type="ECO:0000313" key="3">
    <source>
        <dbReference type="Proteomes" id="UP001066276"/>
    </source>
</evidence>
<keyword evidence="3" id="KW-1185">Reference proteome</keyword>
<gene>
    <name evidence="2" type="ORF">NDU88_000462</name>
</gene>
<dbReference type="EMBL" id="JANPWB010000008">
    <property type="protein sequence ID" value="KAJ1159958.1"/>
    <property type="molecule type" value="Genomic_DNA"/>
</dbReference>
<feature type="region of interest" description="Disordered" evidence="1">
    <location>
        <begin position="97"/>
        <end position="121"/>
    </location>
</feature>
<dbReference type="AlphaFoldDB" id="A0AAV7S9P3"/>
<comment type="caution">
    <text evidence="2">The sequence shown here is derived from an EMBL/GenBank/DDBJ whole genome shotgun (WGS) entry which is preliminary data.</text>
</comment>